<dbReference type="AlphaFoldDB" id="A0A9W6XY93"/>
<accession>A0A9W6XY93</accession>
<comment type="caution">
    <text evidence="1">The sequence shown here is derived from an EMBL/GenBank/DDBJ whole genome shotgun (WGS) entry which is preliminary data.</text>
</comment>
<sequence length="176" mass="20898">MNCKDYLYEIDCKLTQYCYPMEEPDQGYFIRQQLIREIEDYNPNLSTICKDYLYEIDCKLTQYCYPMEEPDQGDGLFCHLHKNQQPTDIIDFRDLKFFYRFVKKQILSGLLLDENDDDEKLASLLSIRQKIGPILKKAEDVKFVILFDRCIKEVAFHPCNSSMTSKISLNPWVAKF</sequence>
<reference evidence="1" key="1">
    <citation type="submission" date="2023-04" db="EMBL/GenBank/DDBJ databases">
        <title>Phytophthora lilii NBRC 32176.</title>
        <authorList>
            <person name="Ichikawa N."/>
            <person name="Sato H."/>
            <person name="Tonouchi N."/>
        </authorList>
    </citation>
    <scope>NUCLEOTIDE SEQUENCE</scope>
    <source>
        <strain evidence="1">NBRC 32176</strain>
    </source>
</reference>
<protein>
    <submittedName>
        <fullName evidence="1">Unnamed protein product</fullName>
    </submittedName>
</protein>
<name>A0A9W6XY93_9STRA</name>
<dbReference type="Proteomes" id="UP001165083">
    <property type="component" value="Unassembled WGS sequence"/>
</dbReference>
<proteinExistence type="predicted"/>
<gene>
    <name evidence="1" type="ORF">Plil01_001707500</name>
</gene>
<evidence type="ECO:0000313" key="1">
    <source>
        <dbReference type="EMBL" id="GMF47762.1"/>
    </source>
</evidence>
<dbReference type="EMBL" id="BSXW01004016">
    <property type="protein sequence ID" value="GMF47762.1"/>
    <property type="molecule type" value="Genomic_DNA"/>
</dbReference>
<keyword evidence="2" id="KW-1185">Reference proteome</keyword>
<evidence type="ECO:0000313" key="2">
    <source>
        <dbReference type="Proteomes" id="UP001165083"/>
    </source>
</evidence>
<organism evidence="1 2">
    <name type="scientific">Phytophthora lilii</name>
    <dbReference type="NCBI Taxonomy" id="2077276"/>
    <lineage>
        <taxon>Eukaryota</taxon>
        <taxon>Sar</taxon>
        <taxon>Stramenopiles</taxon>
        <taxon>Oomycota</taxon>
        <taxon>Peronosporomycetes</taxon>
        <taxon>Peronosporales</taxon>
        <taxon>Peronosporaceae</taxon>
        <taxon>Phytophthora</taxon>
    </lineage>
</organism>